<dbReference type="InterPro" id="IPR052155">
    <property type="entry name" value="Biofilm_reg_signaling"/>
</dbReference>
<dbReference type="InterPro" id="IPR013655">
    <property type="entry name" value="PAS_fold_3"/>
</dbReference>
<dbReference type="InterPro" id="IPR000700">
    <property type="entry name" value="PAS-assoc_C"/>
</dbReference>
<evidence type="ECO:0000313" key="5">
    <source>
        <dbReference type="EMBL" id="MBL7253290.1"/>
    </source>
</evidence>
<dbReference type="Pfam" id="PF00990">
    <property type="entry name" value="GGDEF"/>
    <property type="match status" value="1"/>
</dbReference>
<dbReference type="InterPro" id="IPR029787">
    <property type="entry name" value="Nucleotide_cyclase"/>
</dbReference>
<name>A0ABS1VG39_9ACTN</name>
<dbReference type="RefSeq" id="WP_202989634.1">
    <property type="nucleotide sequence ID" value="NZ_JAENHO010000001.1"/>
</dbReference>
<dbReference type="PANTHER" id="PTHR44757">
    <property type="entry name" value="DIGUANYLATE CYCLASE DGCP"/>
    <property type="match status" value="1"/>
</dbReference>
<feature type="domain" description="PAC" evidence="3">
    <location>
        <begin position="281"/>
        <end position="332"/>
    </location>
</feature>
<feature type="transmembrane region" description="Helical" evidence="1">
    <location>
        <begin position="63"/>
        <end position="82"/>
    </location>
</feature>
<comment type="caution">
    <text evidence="5">The sequence shown here is derived from an EMBL/GenBank/DDBJ whole genome shotgun (WGS) entry which is preliminary data.</text>
</comment>
<dbReference type="Pfam" id="PF08447">
    <property type="entry name" value="PAS_3"/>
    <property type="match status" value="1"/>
</dbReference>
<feature type="domain" description="GGDEF" evidence="4">
    <location>
        <begin position="363"/>
        <end position="498"/>
    </location>
</feature>
<dbReference type="SMART" id="SM00091">
    <property type="entry name" value="PAS"/>
    <property type="match status" value="1"/>
</dbReference>
<feature type="transmembrane region" description="Helical" evidence="1">
    <location>
        <begin position="130"/>
        <end position="151"/>
    </location>
</feature>
<dbReference type="NCBIfam" id="TIGR00229">
    <property type="entry name" value="sensory_box"/>
    <property type="match status" value="1"/>
</dbReference>
<feature type="transmembrane region" description="Helical" evidence="1">
    <location>
        <begin position="94"/>
        <end position="124"/>
    </location>
</feature>
<dbReference type="Proteomes" id="UP000598996">
    <property type="component" value="Unassembled WGS sequence"/>
</dbReference>
<feature type="transmembrane region" description="Helical" evidence="1">
    <location>
        <begin position="25"/>
        <end position="43"/>
    </location>
</feature>
<dbReference type="NCBIfam" id="TIGR00254">
    <property type="entry name" value="GGDEF"/>
    <property type="match status" value="1"/>
</dbReference>
<reference evidence="5 6" key="1">
    <citation type="submission" date="2021-01" db="EMBL/GenBank/DDBJ databases">
        <title>Actinoplanes sp. nov. LDG1-01 isolated from lichen.</title>
        <authorList>
            <person name="Saeng-In P."/>
            <person name="Phongsopitanun W."/>
            <person name="Kanchanasin P."/>
            <person name="Yuki M."/>
            <person name="Kudo T."/>
            <person name="Ohkuma M."/>
            <person name="Tanasupawat S."/>
        </authorList>
    </citation>
    <scope>NUCLEOTIDE SEQUENCE [LARGE SCALE GENOMIC DNA]</scope>
    <source>
        <strain evidence="5 6">LDG1-01</strain>
    </source>
</reference>
<organism evidence="5 6">
    <name type="scientific">Paractinoplanes lichenicola</name>
    <dbReference type="NCBI Taxonomy" id="2802976"/>
    <lineage>
        <taxon>Bacteria</taxon>
        <taxon>Bacillati</taxon>
        <taxon>Actinomycetota</taxon>
        <taxon>Actinomycetes</taxon>
        <taxon>Micromonosporales</taxon>
        <taxon>Micromonosporaceae</taxon>
        <taxon>Paractinoplanes</taxon>
    </lineage>
</organism>
<dbReference type="CDD" id="cd00130">
    <property type="entry name" value="PAS"/>
    <property type="match status" value="1"/>
</dbReference>
<feature type="transmembrane region" description="Helical" evidence="1">
    <location>
        <begin position="163"/>
        <end position="187"/>
    </location>
</feature>
<dbReference type="PROSITE" id="PS50112">
    <property type="entry name" value="PAS"/>
    <property type="match status" value="1"/>
</dbReference>
<gene>
    <name evidence="5" type="ORF">JKJ07_03100</name>
</gene>
<dbReference type="Gene3D" id="3.30.70.270">
    <property type="match status" value="1"/>
</dbReference>
<dbReference type="SUPFAM" id="SSF55073">
    <property type="entry name" value="Nucleotide cyclase"/>
    <property type="match status" value="1"/>
</dbReference>
<keyword evidence="1" id="KW-0812">Transmembrane</keyword>
<dbReference type="InterPro" id="IPR043128">
    <property type="entry name" value="Rev_trsase/Diguanyl_cyclase"/>
</dbReference>
<dbReference type="PROSITE" id="PS50887">
    <property type="entry name" value="GGDEF"/>
    <property type="match status" value="1"/>
</dbReference>
<dbReference type="SUPFAM" id="SSF55785">
    <property type="entry name" value="PYP-like sensor domain (PAS domain)"/>
    <property type="match status" value="1"/>
</dbReference>
<dbReference type="PANTHER" id="PTHR44757:SF2">
    <property type="entry name" value="BIOFILM ARCHITECTURE MAINTENANCE PROTEIN MBAA"/>
    <property type="match status" value="1"/>
</dbReference>
<sequence length="506" mass="53963">MANWISRVVPDIRLPDGAFTARHRALRAVLIMSLPVIVAGAAFQERIAALLQQPHAGHGGGLAIVWGMVAATAVCAALATWVRSQLAASLVVSLGLLLGSAALVHAGGGLTDLHFAFFVVLGLISLYQEWLTLVLSVTLVAVHHVVVGILVPEVVFSDPRAWAHPVAFSLLHAGFVLAMCAVQLAYWRFIHRAQVEMHEVQDAAAEQLRRREERYRALVQDSADVINVVDEDGVIDSVSPAALAVMGYRPEELAGTDYYQLIHPDDVTALRAFGGGGATEQRTEVRTRHADGSWHWHDVTLRDLTANPAVGGLVISHRDVTERREFQELLQHEAAHDVLTGLLNRGAFLKALDRALAELPADGRVAVLFIDLNDFKPVNDTYGHEAGDKMLIAASNALQRSVLGADTVGRLGGDEFAVVLVDISMPDNAVAVATRILHALAEPVTIGGATLRCTASIGIAVGGGGAGTDELLQRADTAMYEAKRAKTTGPGWALHGDDSITPVAVP</sequence>
<evidence type="ECO:0000259" key="4">
    <source>
        <dbReference type="PROSITE" id="PS50887"/>
    </source>
</evidence>
<dbReference type="SMART" id="SM00267">
    <property type="entry name" value="GGDEF"/>
    <property type="match status" value="1"/>
</dbReference>
<proteinExistence type="predicted"/>
<evidence type="ECO:0000259" key="3">
    <source>
        <dbReference type="PROSITE" id="PS50113"/>
    </source>
</evidence>
<accession>A0ABS1VG39</accession>
<feature type="domain" description="PAS" evidence="2">
    <location>
        <begin position="211"/>
        <end position="271"/>
    </location>
</feature>
<dbReference type="CDD" id="cd01949">
    <property type="entry name" value="GGDEF"/>
    <property type="match status" value="1"/>
</dbReference>
<protein>
    <submittedName>
        <fullName evidence="5">Diguanylate cyclase</fullName>
    </submittedName>
</protein>
<dbReference type="InterPro" id="IPR000160">
    <property type="entry name" value="GGDEF_dom"/>
</dbReference>
<dbReference type="InterPro" id="IPR000014">
    <property type="entry name" value="PAS"/>
</dbReference>
<dbReference type="EMBL" id="JAENHO010000001">
    <property type="protein sequence ID" value="MBL7253290.1"/>
    <property type="molecule type" value="Genomic_DNA"/>
</dbReference>
<evidence type="ECO:0000256" key="1">
    <source>
        <dbReference type="SAM" id="Phobius"/>
    </source>
</evidence>
<keyword evidence="6" id="KW-1185">Reference proteome</keyword>
<evidence type="ECO:0000259" key="2">
    <source>
        <dbReference type="PROSITE" id="PS50112"/>
    </source>
</evidence>
<dbReference type="Gene3D" id="3.30.450.20">
    <property type="entry name" value="PAS domain"/>
    <property type="match status" value="1"/>
</dbReference>
<dbReference type="PROSITE" id="PS50113">
    <property type="entry name" value="PAC"/>
    <property type="match status" value="1"/>
</dbReference>
<dbReference type="InterPro" id="IPR035965">
    <property type="entry name" value="PAS-like_dom_sf"/>
</dbReference>
<evidence type="ECO:0000313" key="6">
    <source>
        <dbReference type="Proteomes" id="UP000598996"/>
    </source>
</evidence>
<keyword evidence="1" id="KW-1133">Transmembrane helix</keyword>
<keyword evidence="1" id="KW-0472">Membrane</keyword>